<dbReference type="InterPro" id="IPR029357">
    <property type="entry name" value="SPATA7"/>
</dbReference>
<gene>
    <name evidence="3" type="primary">LOC107070570</name>
</gene>
<evidence type="ECO:0000256" key="1">
    <source>
        <dbReference type="SAM" id="MobiDB-lite"/>
    </source>
</evidence>
<organism evidence="2 3">
    <name type="scientific">Polistes dominula</name>
    <name type="common">European paper wasp</name>
    <name type="synonym">Vespa dominula</name>
    <dbReference type="NCBI Taxonomy" id="743375"/>
    <lineage>
        <taxon>Eukaryota</taxon>
        <taxon>Metazoa</taxon>
        <taxon>Ecdysozoa</taxon>
        <taxon>Arthropoda</taxon>
        <taxon>Hexapoda</taxon>
        <taxon>Insecta</taxon>
        <taxon>Pterygota</taxon>
        <taxon>Neoptera</taxon>
        <taxon>Endopterygota</taxon>
        <taxon>Hymenoptera</taxon>
        <taxon>Apocrita</taxon>
        <taxon>Aculeata</taxon>
        <taxon>Vespoidea</taxon>
        <taxon>Vespidae</taxon>
        <taxon>Polistinae</taxon>
        <taxon>Polistini</taxon>
        <taxon>Polistes</taxon>
    </lineage>
</organism>
<dbReference type="RefSeq" id="XP_015184375.1">
    <property type="nucleotide sequence ID" value="XM_015328889.1"/>
</dbReference>
<feature type="compositionally biased region" description="Polar residues" evidence="1">
    <location>
        <begin position="448"/>
        <end position="470"/>
    </location>
</feature>
<dbReference type="Pfam" id="PF15244">
    <property type="entry name" value="HSD3"/>
    <property type="match status" value="1"/>
</dbReference>
<protein>
    <submittedName>
        <fullName evidence="3">Uncharacterized protein LOC107070570 isoform X2</fullName>
    </submittedName>
</protein>
<evidence type="ECO:0000313" key="2">
    <source>
        <dbReference type="Proteomes" id="UP000694924"/>
    </source>
</evidence>
<dbReference type="GeneID" id="107070570"/>
<proteinExistence type="predicted"/>
<sequence>MTRFHNSDVNLKSSVYNLAGENYFEQLSSYNSMRFHIRRVLLAKSVVDARNKKYINNKKKELKTQLPRKFSLDNFIDQLAFDTKHHPMDMLRMNLDKYSSRHSEDNCETYPYNINDIDYSQLAIQTADTESNSKNNYQNRSMLKSKKIVSDRSESRPKTAGNKHIKELNSKKRIIHSSSSIIQEDHTSSSLSSPVQMQKLKYAEIEAKEDARYVKFAYEITKDIIKCGIYTDKELNEIFKKHLQRHRTTLDLNKMLKEIYRLKTFLNVSEESDASDDDTEFSNMGQIQLQEVRPPTPPKILDENKVIGKLLSYQKLMETQCNKEPRSKKSVVLIDANPELLITERDVITSLLEVGIDPKQAENICKSLHHKSMESVLDNMVELKINSIPNKLETLPDKLNNVELQKENTFGPENTFLEDLKSGTKNHILENENKSSTTDDLSSKQDETIQTPQSPVTLHNDNYTEPKQSS</sequence>
<accession>A0ABM1IVY8</accession>
<dbReference type="PANTHER" id="PTHR14917:SF4">
    <property type="entry name" value="SPERMATOGENESIS-ASSOCIATED 7"/>
    <property type="match status" value="1"/>
</dbReference>
<dbReference type="Proteomes" id="UP000694924">
    <property type="component" value="Unplaced"/>
</dbReference>
<reference evidence="3" key="1">
    <citation type="submission" date="2025-08" db="UniProtKB">
        <authorList>
            <consortium name="RefSeq"/>
        </authorList>
    </citation>
    <scope>IDENTIFICATION</scope>
    <source>
        <tissue evidence="3">Whole body</tissue>
    </source>
</reference>
<feature type="compositionally biased region" description="Basic and acidic residues" evidence="1">
    <location>
        <begin position="423"/>
        <end position="433"/>
    </location>
</feature>
<dbReference type="PANTHER" id="PTHR14917">
    <property type="entry name" value="SPERMATOGENESIS-ASSOCIATED PROTEIN 7"/>
    <property type="match status" value="1"/>
</dbReference>
<keyword evidence="2" id="KW-1185">Reference proteome</keyword>
<name>A0ABM1IVY8_POLDO</name>
<feature type="region of interest" description="Disordered" evidence="1">
    <location>
        <begin position="423"/>
        <end position="470"/>
    </location>
</feature>
<evidence type="ECO:0000313" key="3">
    <source>
        <dbReference type="RefSeq" id="XP_015184375.1"/>
    </source>
</evidence>